<gene>
    <name evidence="2" type="ORF">F5878DRAFT_615628</name>
</gene>
<evidence type="ECO:0000256" key="1">
    <source>
        <dbReference type="SAM" id="Phobius"/>
    </source>
</evidence>
<evidence type="ECO:0000313" key="2">
    <source>
        <dbReference type="EMBL" id="KAJ3839655.1"/>
    </source>
</evidence>
<name>A0AA38UFW6_9AGAR</name>
<dbReference type="AlphaFoldDB" id="A0AA38UFW6"/>
<dbReference type="Proteomes" id="UP001163846">
    <property type="component" value="Unassembled WGS sequence"/>
</dbReference>
<protein>
    <submittedName>
        <fullName evidence="2">Uncharacterized protein</fullName>
    </submittedName>
</protein>
<reference evidence="2" key="1">
    <citation type="submission" date="2022-08" db="EMBL/GenBank/DDBJ databases">
        <authorList>
            <consortium name="DOE Joint Genome Institute"/>
            <person name="Min B."/>
            <person name="Riley R."/>
            <person name="Sierra-Patev S."/>
            <person name="Naranjo-Ortiz M."/>
            <person name="Looney B."/>
            <person name="Konkel Z."/>
            <person name="Slot J.C."/>
            <person name="Sakamoto Y."/>
            <person name="Steenwyk J.L."/>
            <person name="Rokas A."/>
            <person name="Carro J."/>
            <person name="Camarero S."/>
            <person name="Ferreira P."/>
            <person name="Molpeceres G."/>
            <person name="Ruiz-Duenas F.J."/>
            <person name="Serrano A."/>
            <person name="Henrissat B."/>
            <person name="Drula E."/>
            <person name="Hughes K.W."/>
            <person name="Mata J.L."/>
            <person name="Ishikawa N.K."/>
            <person name="Vargas-Isla R."/>
            <person name="Ushijima S."/>
            <person name="Smith C.A."/>
            <person name="Ahrendt S."/>
            <person name="Andreopoulos W."/>
            <person name="He G."/>
            <person name="Labutti K."/>
            <person name="Lipzen A."/>
            <person name="Ng V."/>
            <person name="Sandor L."/>
            <person name="Barry K."/>
            <person name="Martinez A.T."/>
            <person name="Xiao Y."/>
            <person name="Gibbons J.G."/>
            <person name="Terashima K."/>
            <person name="Hibbett D.S."/>
            <person name="Grigoriev I.V."/>
        </authorList>
    </citation>
    <scope>NUCLEOTIDE SEQUENCE</scope>
    <source>
        <strain evidence="2">TFB9207</strain>
    </source>
</reference>
<keyword evidence="1" id="KW-0472">Membrane</keyword>
<evidence type="ECO:0000313" key="3">
    <source>
        <dbReference type="Proteomes" id="UP001163846"/>
    </source>
</evidence>
<comment type="caution">
    <text evidence="2">The sequence shown here is derived from an EMBL/GenBank/DDBJ whole genome shotgun (WGS) entry which is preliminary data.</text>
</comment>
<keyword evidence="1" id="KW-1133">Transmembrane helix</keyword>
<sequence length="204" mass="22041">MVLIRSRKFLGCLALGTGVWILALVSLMLGVSGSVIGWLEIVLLGTHPLPLEDKVFLFIRTIILSLLVLLSLIGLVVGLSKRPGLAFIYTKMVASHYMLLLLALASTLVLTLRTVSNDTVDQCINGSSSRIIIEFCSPGWSLVQGALVCIAGTSVVVQSYAFVMAGNLAYRLDLEMAVVFPDSASFRSDKFHPLENKPSFLAQA</sequence>
<keyword evidence="3" id="KW-1185">Reference proteome</keyword>
<keyword evidence="1" id="KW-0812">Transmembrane</keyword>
<feature type="transmembrane region" description="Helical" evidence="1">
    <location>
        <begin position="142"/>
        <end position="163"/>
    </location>
</feature>
<organism evidence="2 3">
    <name type="scientific">Lentinula raphanica</name>
    <dbReference type="NCBI Taxonomy" id="153919"/>
    <lineage>
        <taxon>Eukaryota</taxon>
        <taxon>Fungi</taxon>
        <taxon>Dikarya</taxon>
        <taxon>Basidiomycota</taxon>
        <taxon>Agaricomycotina</taxon>
        <taxon>Agaricomycetes</taxon>
        <taxon>Agaricomycetidae</taxon>
        <taxon>Agaricales</taxon>
        <taxon>Marasmiineae</taxon>
        <taxon>Omphalotaceae</taxon>
        <taxon>Lentinula</taxon>
    </lineage>
</organism>
<feature type="transmembrane region" description="Helical" evidence="1">
    <location>
        <begin position="92"/>
        <end position="112"/>
    </location>
</feature>
<dbReference type="EMBL" id="MU806115">
    <property type="protein sequence ID" value="KAJ3839655.1"/>
    <property type="molecule type" value="Genomic_DNA"/>
</dbReference>
<proteinExistence type="predicted"/>
<accession>A0AA38UFW6</accession>
<feature type="transmembrane region" description="Helical" evidence="1">
    <location>
        <begin position="57"/>
        <end position="80"/>
    </location>
</feature>